<dbReference type="AlphaFoldDB" id="Q08RK3"/>
<gene>
    <name evidence="2" type="ORF">STIAU_7265</name>
</gene>
<name>Q08RK3_STIAD</name>
<organism evidence="2 3">
    <name type="scientific">Stigmatella aurantiaca (strain DW4/3-1)</name>
    <dbReference type="NCBI Taxonomy" id="378806"/>
    <lineage>
        <taxon>Bacteria</taxon>
        <taxon>Pseudomonadati</taxon>
        <taxon>Myxococcota</taxon>
        <taxon>Myxococcia</taxon>
        <taxon>Myxococcales</taxon>
        <taxon>Cystobacterineae</taxon>
        <taxon>Archangiaceae</taxon>
        <taxon>Stigmatella</taxon>
    </lineage>
</organism>
<evidence type="ECO:0000313" key="2">
    <source>
        <dbReference type="EMBL" id="EAU63114.1"/>
    </source>
</evidence>
<evidence type="ECO:0000256" key="1">
    <source>
        <dbReference type="SAM" id="MobiDB-lite"/>
    </source>
</evidence>
<dbReference type="EMBL" id="AAMD01000182">
    <property type="protein sequence ID" value="EAU63114.1"/>
    <property type="molecule type" value="Genomic_DNA"/>
</dbReference>
<sequence length="31" mass="3312">MPKLAQARRSSAASGNTARTSKARASHFPVR</sequence>
<comment type="caution">
    <text evidence="2">The sequence shown here is derived from an EMBL/GenBank/DDBJ whole genome shotgun (WGS) entry which is preliminary data.</text>
</comment>
<feature type="non-terminal residue" evidence="2">
    <location>
        <position position="31"/>
    </location>
</feature>
<evidence type="ECO:0000313" key="3">
    <source>
        <dbReference type="Proteomes" id="UP000032702"/>
    </source>
</evidence>
<proteinExistence type="predicted"/>
<dbReference type="Proteomes" id="UP000032702">
    <property type="component" value="Unassembled WGS sequence"/>
</dbReference>
<accession>Q08RK3</accession>
<reference evidence="2 3" key="1">
    <citation type="submission" date="2006-04" db="EMBL/GenBank/DDBJ databases">
        <authorList>
            <person name="Nierman W.C."/>
        </authorList>
    </citation>
    <scope>NUCLEOTIDE SEQUENCE [LARGE SCALE GENOMIC DNA]</scope>
    <source>
        <strain evidence="2 3">DW4/3-1</strain>
    </source>
</reference>
<feature type="compositionally biased region" description="Basic residues" evidence="1">
    <location>
        <begin position="21"/>
        <end position="31"/>
    </location>
</feature>
<protein>
    <submittedName>
        <fullName evidence="2">Uncharacterized protein</fullName>
    </submittedName>
</protein>
<feature type="region of interest" description="Disordered" evidence="1">
    <location>
        <begin position="1"/>
        <end position="31"/>
    </location>
</feature>
<feature type="compositionally biased region" description="Polar residues" evidence="1">
    <location>
        <begin position="8"/>
        <end position="20"/>
    </location>
</feature>